<dbReference type="RefSeq" id="WP_343194616.1">
    <property type="nucleotide sequence ID" value="NZ_JBCIVJ010000020.1"/>
</dbReference>
<dbReference type="CDD" id="cd06170">
    <property type="entry name" value="LuxR_C_like"/>
    <property type="match status" value="1"/>
</dbReference>
<dbReference type="Proteomes" id="UP001411173">
    <property type="component" value="Unassembled WGS sequence"/>
</dbReference>
<evidence type="ECO:0000313" key="4">
    <source>
        <dbReference type="Proteomes" id="UP001411173"/>
    </source>
</evidence>
<proteinExistence type="predicted"/>
<dbReference type="SUPFAM" id="SSF46894">
    <property type="entry name" value="C-terminal effector domain of the bipartite response regulators"/>
    <property type="match status" value="1"/>
</dbReference>
<dbReference type="InterPro" id="IPR016032">
    <property type="entry name" value="Sig_transdc_resp-reg_C-effctor"/>
</dbReference>
<evidence type="ECO:0000256" key="1">
    <source>
        <dbReference type="ARBA" id="ARBA00023125"/>
    </source>
</evidence>
<name>A0ABU9V9U1_9ENTR</name>
<protein>
    <submittedName>
        <fullName evidence="3">Helix-turn-helix transcriptional regulator</fullName>
    </submittedName>
</protein>
<comment type="caution">
    <text evidence="3">The sequence shown here is derived from an EMBL/GenBank/DDBJ whole genome shotgun (WGS) entry which is preliminary data.</text>
</comment>
<dbReference type="InterPro" id="IPR000792">
    <property type="entry name" value="Tscrpt_reg_LuxR_C"/>
</dbReference>
<dbReference type="Gene3D" id="1.10.10.10">
    <property type="entry name" value="Winged helix-like DNA-binding domain superfamily/Winged helix DNA-binding domain"/>
    <property type="match status" value="1"/>
</dbReference>
<dbReference type="InterPro" id="IPR036388">
    <property type="entry name" value="WH-like_DNA-bd_sf"/>
</dbReference>
<dbReference type="SMART" id="SM00421">
    <property type="entry name" value="HTH_LUXR"/>
    <property type="match status" value="1"/>
</dbReference>
<dbReference type="EMBL" id="JBCIVJ010000020">
    <property type="protein sequence ID" value="MEN0581389.1"/>
    <property type="molecule type" value="Genomic_DNA"/>
</dbReference>
<keyword evidence="1" id="KW-0238">DNA-binding</keyword>
<evidence type="ECO:0000259" key="2">
    <source>
        <dbReference type="PROSITE" id="PS50043"/>
    </source>
</evidence>
<reference evidence="3 4" key="1">
    <citation type="submission" date="2024-02" db="EMBL/GenBank/DDBJ databases">
        <title>Whole genome of MDR Enterobacteriaceae from southern Thailand.</title>
        <authorList>
            <person name="Surachat K."/>
        </authorList>
    </citation>
    <scope>NUCLEOTIDE SEQUENCE [LARGE SCALE GENOMIC DNA]</scope>
    <source>
        <strain evidence="3 4">PSU_29</strain>
    </source>
</reference>
<organism evidence="3 4">
    <name type="scientific">Phytobacter palmae</name>
    <dbReference type="NCBI Taxonomy" id="1855371"/>
    <lineage>
        <taxon>Bacteria</taxon>
        <taxon>Pseudomonadati</taxon>
        <taxon>Pseudomonadota</taxon>
        <taxon>Gammaproteobacteria</taxon>
        <taxon>Enterobacterales</taxon>
        <taxon>Enterobacteriaceae</taxon>
        <taxon>Phytobacter</taxon>
    </lineage>
</organism>
<dbReference type="PROSITE" id="PS00622">
    <property type="entry name" value="HTH_LUXR_1"/>
    <property type="match status" value="1"/>
</dbReference>
<feature type="domain" description="HTH luxR-type" evidence="2">
    <location>
        <begin position="131"/>
        <end position="196"/>
    </location>
</feature>
<keyword evidence="4" id="KW-1185">Reference proteome</keyword>
<evidence type="ECO:0000313" key="3">
    <source>
        <dbReference type="EMBL" id="MEN0581389.1"/>
    </source>
</evidence>
<dbReference type="PRINTS" id="PR00038">
    <property type="entry name" value="HTHLUXR"/>
</dbReference>
<gene>
    <name evidence="3" type="ORF">AAIG39_20640</name>
</gene>
<dbReference type="PROSITE" id="PS50043">
    <property type="entry name" value="HTH_LUXR_2"/>
    <property type="match status" value="1"/>
</dbReference>
<dbReference type="Pfam" id="PF00196">
    <property type="entry name" value="GerE"/>
    <property type="match status" value="1"/>
</dbReference>
<sequence length="219" mass="24952">MISAIIAVSDVLYRSSFEKFISVIFANKFNKAVVFSHKLNAISVSAADIIFLEFCNGETMICTPELMFRKKSIVIGIVDDLSRVSTVSSGCFPDVVFIERKSDLETIERVVTRQWKIRFLSGKDPLCYSCYTCKPASMTRKETMIMSKMLQGISVAQIANDLNLDCKTIYVHKHSVMKKFNLINDCELIAFLNSLKNKNVKPNLFRELIEHNNKPNLLY</sequence>
<accession>A0ABU9V9U1</accession>